<keyword evidence="2" id="KW-0813">Transport</keyword>
<dbReference type="SMART" id="SM00382">
    <property type="entry name" value="AAA"/>
    <property type="match status" value="1"/>
</dbReference>
<dbReference type="KEGG" id="hhk:HH1059_23060"/>
<dbReference type="GO" id="GO:0005524">
    <property type="term" value="F:ATP binding"/>
    <property type="evidence" value="ECO:0007669"/>
    <property type="project" value="UniProtKB-KW"/>
</dbReference>
<dbReference type="InterPro" id="IPR027417">
    <property type="entry name" value="P-loop_NTPase"/>
</dbReference>
<organism evidence="6 7">
    <name type="scientific">Halorhodospira halochloris</name>
    <name type="common">Ectothiorhodospira halochloris</name>
    <dbReference type="NCBI Taxonomy" id="1052"/>
    <lineage>
        <taxon>Bacteria</taxon>
        <taxon>Pseudomonadati</taxon>
        <taxon>Pseudomonadota</taxon>
        <taxon>Gammaproteobacteria</taxon>
        <taxon>Chromatiales</taxon>
        <taxon>Ectothiorhodospiraceae</taxon>
        <taxon>Halorhodospira</taxon>
    </lineage>
</organism>
<dbReference type="EMBL" id="AP017372">
    <property type="protein sequence ID" value="BAU56376.2"/>
    <property type="molecule type" value="Genomic_DNA"/>
</dbReference>
<sequence>MLAGSLIAERPNGSGSGDNAAAVEPSAVEGRGLYAGYQGFDAVAGVDLNIPQGELVALVGPNGAGKSTLLKLVMGLLQPRQGWLFIKGLSASKQRRAGNIAYMPQQETLDWDFPASVWDVVFSARYTRMRSSGMCRFLPQRWCAKEHHRAVEQALSSTDMSACAPRHISALSGGQRKRVLLARALAQGAELLLLDEPLVGVDAASEQMIFGVLRELRAAGRTVVLVTHDVAGARRYADRIILFNRRVIASGKPEEVLSDELLMQTADPSFARSVREIDR</sequence>
<dbReference type="Pfam" id="PF00005">
    <property type="entry name" value="ABC_tran"/>
    <property type="match status" value="1"/>
</dbReference>
<dbReference type="InterPro" id="IPR017871">
    <property type="entry name" value="ABC_transporter-like_CS"/>
</dbReference>
<reference evidence="6" key="1">
    <citation type="submission" date="2016-02" db="EMBL/GenBank/DDBJ databases">
        <title>Halorhodospira halochloris DSM-1059 complete genome, version 2.</title>
        <authorList>
            <person name="Tsukatani Y."/>
        </authorList>
    </citation>
    <scope>NUCLEOTIDE SEQUENCE</scope>
    <source>
        <strain evidence="6">DSM 1059</strain>
    </source>
</reference>
<keyword evidence="3" id="KW-0547">Nucleotide-binding</keyword>
<keyword evidence="4" id="KW-0067">ATP-binding</keyword>
<dbReference type="AlphaFoldDB" id="A0A0X8X6A8"/>
<keyword evidence="7" id="KW-1185">Reference proteome</keyword>
<dbReference type="InterPro" id="IPR050153">
    <property type="entry name" value="Metal_Ion_Import_ABC"/>
</dbReference>
<evidence type="ECO:0000259" key="5">
    <source>
        <dbReference type="PROSITE" id="PS50893"/>
    </source>
</evidence>
<dbReference type="Proteomes" id="UP000218890">
    <property type="component" value="Chromosome"/>
</dbReference>
<dbReference type="PANTHER" id="PTHR42734">
    <property type="entry name" value="METAL TRANSPORT SYSTEM ATP-BINDING PROTEIN TM_0124-RELATED"/>
    <property type="match status" value="1"/>
</dbReference>
<dbReference type="Gene3D" id="3.40.50.300">
    <property type="entry name" value="P-loop containing nucleotide triphosphate hydrolases"/>
    <property type="match status" value="1"/>
</dbReference>
<feature type="domain" description="ABC transporter" evidence="5">
    <location>
        <begin position="28"/>
        <end position="270"/>
    </location>
</feature>
<comment type="similarity">
    <text evidence="1">Belongs to the ABC transporter superfamily.</text>
</comment>
<protein>
    <submittedName>
        <fullName evidence="6">Manganese ABC transporter</fullName>
    </submittedName>
</protein>
<name>A0A0X8X6A8_HALHR</name>
<dbReference type="InterPro" id="IPR003593">
    <property type="entry name" value="AAA+_ATPase"/>
</dbReference>
<dbReference type="SUPFAM" id="SSF52540">
    <property type="entry name" value="P-loop containing nucleoside triphosphate hydrolases"/>
    <property type="match status" value="1"/>
</dbReference>
<dbReference type="GO" id="GO:0016887">
    <property type="term" value="F:ATP hydrolysis activity"/>
    <property type="evidence" value="ECO:0007669"/>
    <property type="project" value="InterPro"/>
</dbReference>
<dbReference type="PROSITE" id="PS00211">
    <property type="entry name" value="ABC_TRANSPORTER_1"/>
    <property type="match status" value="1"/>
</dbReference>
<dbReference type="PANTHER" id="PTHR42734:SF5">
    <property type="entry name" value="IRON TRANSPORT SYSTEM ATP-BINDING PROTEIN HI_0361-RELATED"/>
    <property type="match status" value="1"/>
</dbReference>
<gene>
    <name evidence="6" type="primary">mntA</name>
    <name evidence="6" type="ORF">HH1059_23060</name>
</gene>
<dbReference type="PROSITE" id="PS50893">
    <property type="entry name" value="ABC_TRANSPORTER_2"/>
    <property type="match status" value="1"/>
</dbReference>
<evidence type="ECO:0000313" key="7">
    <source>
        <dbReference type="Proteomes" id="UP000218890"/>
    </source>
</evidence>
<evidence type="ECO:0000256" key="3">
    <source>
        <dbReference type="ARBA" id="ARBA00022741"/>
    </source>
</evidence>
<evidence type="ECO:0000256" key="2">
    <source>
        <dbReference type="ARBA" id="ARBA00022448"/>
    </source>
</evidence>
<proteinExistence type="inferred from homology"/>
<evidence type="ECO:0000256" key="1">
    <source>
        <dbReference type="ARBA" id="ARBA00005417"/>
    </source>
</evidence>
<evidence type="ECO:0000256" key="4">
    <source>
        <dbReference type="ARBA" id="ARBA00022840"/>
    </source>
</evidence>
<accession>A0A0X8X6A8</accession>
<dbReference type="CDD" id="cd03235">
    <property type="entry name" value="ABC_Metallic_Cations"/>
    <property type="match status" value="1"/>
</dbReference>
<evidence type="ECO:0000313" key="6">
    <source>
        <dbReference type="EMBL" id="BAU56376.2"/>
    </source>
</evidence>
<dbReference type="InterPro" id="IPR003439">
    <property type="entry name" value="ABC_transporter-like_ATP-bd"/>
</dbReference>